<dbReference type="Proteomes" id="UP000419144">
    <property type="component" value="Unassembled WGS sequence"/>
</dbReference>
<feature type="region of interest" description="Disordered" evidence="1">
    <location>
        <begin position="78"/>
        <end position="127"/>
    </location>
</feature>
<reference evidence="3" key="1">
    <citation type="submission" date="2019-11" db="EMBL/GenBank/DDBJ databases">
        <title>Leishmania tarentolae CDS.</title>
        <authorList>
            <person name="Goto Y."/>
            <person name="Yamagishi J."/>
        </authorList>
    </citation>
    <scope>NUCLEOTIDE SEQUENCE [LARGE SCALE GENOMIC DNA]</scope>
    <source>
        <strain evidence="3">Parrot Tar II</strain>
    </source>
</reference>
<dbReference type="AlphaFoldDB" id="A0A640KSQ3"/>
<dbReference type="EMBL" id="BLBS01000041">
    <property type="protein sequence ID" value="GET90509.1"/>
    <property type="molecule type" value="Genomic_DNA"/>
</dbReference>
<dbReference type="Pfam" id="PF14311">
    <property type="entry name" value="DUF4379"/>
    <property type="match status" value="3"/>
</dbReference>
<comment type="caution">
    <text evidence="3">The sequence shown here is derived from an EMBL/GenBank/DDBJ whole genome shotgun (WGS) entry which is preliminary data.</text>
</comment>
<feature type="compositionally biased region" description="Low complexity" evidence="1">
    <location>
        <begin position="85"/>
        <end position="119"/>
    </location>
</feature>
<feature type="compositionally biased region" description="Low complexity" evidence="1">
    <location>
        <begin position="278"/>
        <end position="295"/>
    </location>
</feature>
<gene>
    <name evidence="3" type="ORF">LtaPh_2923000</name>
</gene>
<dbReference type="OrthoDB" id="248294at2759"/>
<evidence type="ECO:0000313" key="3">
    <source>
        <dbReference type="EMBL" id="GET90509.1"/>
    </source>
</evidence>
<feature type="compositionally biased region" description="Basic and acidic residues" evidence="1">
    <location>
        <begin position="146"/>
        <end position="164"/>
    </location>
</feature>
<evidence type="ECO:0000256" key="1">
    <source>
        <dbReference type="SAM" id="MobiDB-lite"/>
    </source>
</evidence>
<sequence>MWRPSRIAKPLAGQCVAHRLPFLILRCVAVSSSPASLSWGCSTSSTLSRSPAIVVDGGLAALLQARRFGSAMGRVGQARSTRGVAKTTKGAGAAAGKAAASSSRRAQTTAASAQQKSASLLPTSMDADEHSEECVTFFDRGLSSREESAGSLKKENTEDSDHLFRSSSAQQKSANLRPVRGRGSARRLKAAESRDTTDEMDTIISGGGDAFSEPPTEDPMGSTLEDALGGSDEPESESGERCSRRDTETRLDGATDAEDGDGGYVAPRARRRNLKTSAADADAGETDGAGVPSSPEESEECAADTTAIDEEMVNRYLALAFPELAAEYAAAGDGTNAIPVNEVMTDSAVVAAWRCAKCDHVWRSGVFVRCILKNGCPQCAANRTPTLAKARPDLLQLWDYKHNNPFLKPAEIPADSKENVFWNCPMCSESYTARVKDRALDKVRCPSCALSRSQSAGMLASEESVVLQEWHPLKNGDLHIEQLSPTDTKTKVWWLCSGCGHEWEASLAARLSRWRRSRKSLCPVCHGKGMAELAQ</sequence>
<feature type="compositionally biased region" description="Polar residues" evidence="1">
    <location>
        <begin position="165"/>
        <end position="174"/>
    </location>
</feature>
<feature type="compositionally biased region" description="Basic and acidic residues" evidence="1">
    <location>
        <begin position="238"/>
        <end position="253"/>
    </location>
</feature>
<feature type="domain" description="Treble clef zinc finger" evidence="2">
    <location>
        <begin position="324"/>
        <end position="381"/>
    </location>
</feature>
<evidence type="ECO:0000259" key="2">
    <source>
        <dbReference type="Pfam" id="PF14311"/>
    </source>
</evidence>
<feature type="region of interest" description="Disordered" evidence="1">
    <location>
        <begin position="146"/>
        <end position="299"/>
    </location>
</feature>
<protein>
    <recommendedName>
        <fullName evidence="2">Treble clef zinc finger domain-containing protein</fullName>
    </recommendedName>
</protein>
<keyword evidence="4" id="KW-1185">Reference proteome</keyword>
<feature type="domain" description="Treble clef zinc finger" evidence="2">
    <location>
        <begin position="467"/>
        <end position="528"/>
    </location>
</feature>
<evidence type="ECO:0000313" key="4">
    <source>
        <dbReference type="Proteomes" id="UP000419144"/>
    </source>
</evidence>
<feature type="domain" description="Treble clef zinc finger" evidence="2">
    <location>
        <begin position="394"/>
        <end position="449"/>
    </location>
</feature>
<feature type="compositionally biased region" description="Basic residues" evidence="1">
    <location>
        <begin position="179"/>
        <end position="188"/>
    </location>
</feature>
<name>A0A640KSQ3_LEITA</name>
<dbReference type="PANTHER" id="PTHR37317">
    <property type="entry name" value="BLR8090 PROTEIN"/>
    <property type="match status" value="1"/>
</dbReference>
<dbReference type="InterPro" id="IPR025487">
    <property type="entry name" value="DUF4379"/>
</dbReference>
<organism evidence="3 4">
    <name type="scientific">Leishmania tarentolae</name>
    <name type="common">Sauroleishmania tarentolae</name>
    <dbReference type="NCBI Taxonomy" id="5689"/>
    <lineage>
        <taxon>Eukaryota</taxon>
        <taxon>Discoba</taxon>
        <taxon>Euglenozoa</taxon>
        <taxon>Kinetoplastea</taxon>
        <taxon>Metakinetoplastina</taxon>
        <taxon>Trypanosomatida</taxon>
        <taxon>Trypanosomatidae</taxon>
        <taxon>Leishmaniinae</taxon>
        <taxon>Leishmania</taxon>
        <taxon>lizard Leishmania</taxon>
    </lineage>
</organism>
<accession>A0A640KSQ3</accession>
<dbReference type="PANTHER" id="PTHR37317:SF6">
    <property type="entry name" value="ZINC-RIBBON DOMAIN-CONTAINING PROTEIN-RELATED"/>
    <property type="match status" value="1"/>
</dbReference>
<proteinExistence type="predicted"/>
<dbReference type="VEuPathDB" id="TriTrypDB:LtaPh_2923000"/>